<dbReference type="AlphaFoldDB" id="A0A314KWX9"/>
<dbReference type="Proteomes" id="UP000187609">
    <property type="component" value="Unassembled WGS sequence"/>
</dbReference>
<dbReference type="EMBL" id="MJEQ01000813">
    <property type="protein sequence ID" value="OIT33850.1"/>
    <property type="molecule type" value="Genomic_DNA"/>
</dbReference>
<dbReference type="PANTHER" id="PTHR45644">
    <property type="entry name" value="AAA ATPASE, PUTATIVE (AFU_ORTHOLOGUE AFUA_2G12920)-RELATED-RELATED"/>
    <property type="match status" value="1"/>
</dbReference>
<dbReference type="PANTHER" id="PTHR45644:SF82">
    <property type="entry name" value="ATPASE FAMILY AAA DOMAIN-CONTAINING PROTEIN 1-A-LIKE ISOFORM X2"/>
    <property type="match status" value="1"/>
</dbReference>
<keyword evidence="5" id="KW-1185">Reference proteome</keyword>
<evidence type="ECO:0000256" key="2">
    <source>
        <dbReference type="ARBA" id="ARBA00022840"/>
    </source>
</evidence>
<keyword evidence="1" id="KW-0547">Nucleotide-binding</keyword>
<organism evidence="4 5">
    <name type="scientific">Nicotiana attenuata</name>
    <name type="common">Coyote tobacco</name>
    <dbReference type="NCBI Taxonomy" id="49451"/>
    <lineage>
        <taxon>Eukaryota</taxon>
        <taxon>Viridiplantae</taxon>
        <taxon>Streptophyta</taxon>
        <taxon>Embryophyta</taxon>
        <taxon>Tracheophyta</taxon>
        <taxon>Spermatophyta</taxon>
        <taxon>Magnoliopsida</taxon>
        <taxon>eudicotyledons</taxon>
        <taxon>Gunneridae</taxon>
        <taxon>Pentapetalae</taxon>
        <taxon>asterids</taxon>
        <taxon>lamiids</taxon>
        <taxon>Solanales</taxon>
        <taxon>Solanaceae</taxon>
        <taxon>Nicotianoideae</taxon>
        <taxon>Nicotianeae</taxon>
        <taxon>Nicotiana</taxon>
    </lineage>
</organism>
<accession>A0A314KWX9</accession>
<evidence type="ECO:0000256" key="1">
    <source>
        <dbReference type="ARBA" id="ARBA00022741"/>
    </source>
</evidence>
<name>A0A314KWX9_NICAT</name>
<evidence type="ECO:0000256" key="3">
    <source>
        <dbReference type="SAM" id="MobiDB-lite"/>
    </source>
</evidence>
<proteinExistence type="predicted"/>
<sequence length="338" mass="36647">MLRKCIGDPTRVVPTDDVQITEDLSYKEIPIAILDRQIGKLQNKEGSIAKDVDPVKESSKPGRSSVFAKRGAQAAALHLNKKPASSVEADITGGSTISSHAQPKQEASTASSKNYTFRKGPVILRGDRVKYVGSSSGFSLLQTPLRGPTYGYRGKVVLAFEENGSSKIGVRFDKSIPEGNDLGGLCDEDHGFLCAANLLRLDSSSTDEIDKLAINELFEVVSNENNVVAIASLTQSDNRKEKSHPGGLLFTKFGSNQTALLDLAFPEKTSAVAENRPTPALHSSVDIRPLNMDDFKYAHEQVCASVSSESSNMNELLQWNDLYGEGGSRKKTSLSYFM</sequence>
<dbReference type="STRING" id="49451.A0A314KWX9"/>
<evidence type="ECO:0000313" key="5">
    <source>
        <dbReference type="Proteomes" id="UP000187609"/>
    </source>
</evidence>
<dbReference type="GO" id="GO:0005741">
    <property type="term" value="C:mitochondrial outer membrane"/>
    <property type="evidence" value="ECO:0007669"/>
    <property type="project" value="TreeGrafter"/>
</dbReference>
<dbReference type="GO" id="GO:0005524">
    <property type="term" value="F:ATP binding"/>
    <property type="evidence" value="ECO:0007669"/>
    <property type="project" value="UniProtKB-KW"/>
</dbReference>
<keyword evidence="2" id="KW-0067">ATP-binding</keyword>
<gene>
    <name evidence="4" type="ORF">A4A49_13634</name>
</gene>
<reference evidence="4" key="1">
    <citation type="submission" date="2016-11" db="EMBL/GenBank/DDBJ databases">
        <title>The genome of Nicotiana attenuata.</title>
        <authorList>
            <person name="Xu S."/>
            <person name="Brockmoeller T."/>
            <person name="Gaquerel E."/>
            <person name="Navarro A."/>
            <person name="Kuhl H."/>
            <person name="Gase K."/>
            <person name="Ling Z."/>
            <person name="Zhou W."/>
            <person name="Kreitzer C."/>
            <person name="Stanke M."/>
            <person name="Tang H."/>
            <person name="Lyons E."/>
            <person name="Pandey P."/>
            <person name="Pandey S.P."/>
            <person name="Timmermann B."/>
            <person name="Baldwin I.T."/>
        </authorList>
    </citation>
    <scope>NUCLEOTIDE SEQUENCE [LARGE SCALE GENOMIC DNA]</scope>
    <source>
        <strain evidence="4">UT</strain>
    </source>
</reference>
<comment type="caution">
    <text evidence="4">The sequence shown here is derived from an EMBL/GenBank/DDBJ whole genome shotgun (WGS) entry which is preliminary data.</text>
</comment>
<dbReference type="InterPro" id="IPR051701">
    <property type="entry name" value="Mito_OM_Translocase_MSP1"/>
</dbReference>
<feature type="region of interest" description="Disordered" evidence="3">
    <location>
        <begin position="86"/>
        <end position="112"/>
    </location>
</feature>
<evidence type="ECO:0000313" key="4">
    <source>
        <dbReference type="EMBL" id="OIT33850.1"/>
    </source>
</evidence>
<dbReference type="Gramene" id="OIT33850">
    <property type="protein sequence ID" value="OIT33850"/>
    <property type="gene ID" value="A4A49_13634"/>
</dbReference>
<feature type="compositionally biased region" description="Polar residues" evidence="3">
    <location>
        <begin position="93"/>
        <end position="112"/>
    </location>
</feature>
<protein>
    <submittedName>
        <fullName evidence="4">Uncharacterized protein</fullName>
    </submittedName>
</protein>